<keyword evidence="1" id="KW-0472">Membrane</keyword>
<dbReference type="AlphaFoldDB" id="A0A9E2L0X6"/>
<keyword evidence="1" id="KW-0812">Transmembrane</keyword>
<feature type="transmembrane region" description="Helical" evidence="1">
    <location>
        <begin position="6"/>
        <end position="21"/>
    </location>
</feature>
<protein>
    <submittedName>
        <fullName evidence="2">Uncharacterized protein</fullName>
    </submittedName>
</protein>
<feature type="transmembrane region" description="Helical" evidence="1">
    <location>
        <begin position="123"/>
        <end position="143"/>
    </location>
</feature>
<proteinExistence type="predicted"/>
<evidence type="ECO:0000256" key="1">
    <source>
        <dbReference type="SAM" id="Phobius"/>
    </source>
</evidence>
<evidence type="ECO:0000313" key="3">
    <source>
        <dbReference type="Proteomes" id="UP000823914"/>
    </source>
</evidence>
<reference evidence="2" key="2">
    <citation type="submission" date="2021-04" db="EMBL/GenBank/DDBJ databases">
        <authorList>
            <person name="Gilroy R."/>
        </authorList>
    </citation>
    <scope>NUCLEOTIDE SEQUENCE</scope>
    <source>
        <strain evidence="2">Gambia15-2214</strain>
    </source>
</reference>
<organism evidence="2 3">
    <name type="scientific">Candidatus Treponema excrementipullorum</name>
    <dbReference type="NCBI Taxonomy" id="2838768"/>
    <lineage>
        <taxon>Bacteria</taxon>
        <taxon>Pseudomonadati</taxon>
        <taxon>Spirochaetota</taxon>
        <taxon>Spirochaetia</taxon>
        <taxon>Spirochaetales</taxon>
        <taxon>Treponemataceae</taxon>
        <taxon>Treponema</taxon>
    </lineage>
</organism>
<name>A0A9E2L0X6_9SPIR</name>
<reference evidence="2" key="1">
    <citation type="journal article" date="2021" name="PeerJ">
        <title>Extensive microbial diversity within the chicken gut microbiome revealed by metagenomics and culture.</title>
        <authorList>
            <person name="Gilroy R."/>
            <person name="Ravi A."/>
            <person name="Getino M."/>
            <person name="Pursley I."/>
            <person name="Horton D.L."/>
            <person name="Alikhan N.F."/>
            <person name="Baker D."/>
            <person name="Gharbi K."/>
            <person name="Hall N."/>
            <person name="Watson M."/>
            <person name="Adriaenssens E.M."/>
            <person name="Foster-Nyarko E."/>
            <person name="Jarju S."/>
            <person name="Secka A."/>
            <person name="Antonio M."/>
            <person name="Oren A."/>
            <person name="Chaudhuri R.R."/>
            <person name="La Ragione R."/>
            <person name="Hildebrand F."/>
            <person name="Pallen M.J."/>
        </authorList>
    </citation>
    <scope>NUCLEOTIDE SEQUENCE</scope>
    <source>
        <strain evidence="2">Gambia15-2214</strain>
    </source>
</reference>
<comment type="caution">
    <text evidence="2">The sequence shown here is derived from an EMBL/GenBank/DDBJ whole genome shotgun (WGS) entry which is preliminary data.</text>
</comment>
<accession>A0A9E2L0X6</accession>
<evidence type="ECO:0000313" key="2">
    <source>
        <dbReference type="EMBL" id="MBU3849382.1"/>
    </source>
</evidence>
<keyword evidence="1" id="KW-1133">Transmembrane helix</keyword>
<feature type="transmembrane region" description="Helical" evidence="1">
    <location>
        <begin position="51"/>
        <end position="69"/>
    </location>
</feature>
<gene>
    <name evidence="2" type="ORF">IAA16_02320</name>
</gene>
<dbReference type="Proteomes" id="UP000823914">
    <property type="component" value="Unassembled WGS sequence"/>
</dbReference>
<feature type="transmembrane region" description="Helical" evidence="1">
    <location>
        <begin position="81"/>
        <end position="102"/>
    </location>
</feature>
<sequence>MLQFYFLSVLLNAIIGLVLLYEKNNDSFDDLDLMSEEQEKGVFSFIEKDKFTLILGLLGALVGFVKLFSVVGDDVLILGDLFPALMGLVGGFAMLLDYYMAAHTLDMPTNRIIQIVFIDKRKIVAIISLVIATLHFIIPQVVFF</sequence>
<dbReference type="EMBL" id="JAHLFV010000054">
    <property type="protein sequence ID" value="MBU3849382.1"/>
    <property type="molecule type" value="Genomic_DNA"/>
</dbReference>